<accession>A0ABV6YPP3</accession>
<reference evidence="4 5" key="1">
    <citation type="submission" date="2024-09" db="EMBL/GenBank/DDBJ databases">
        <authorList>
            <person name="D'Angelo T."/>
        </authorList>
    </citation>
    <scope>NUCLEOTIDE SEQUENCE [LARGE SCALE GENOMIC DNA]</scope>
    <source>
        <strain evidence="4">SAG AM-311-F02</strain>
    </source>
</reference>
<dbReference type="Gene3D" id="3.30.428.10">
    <property type="entry name" value="HIT-like"/>
    <property type="match status" value="1"/>
</dbReference>
<gene>
    <name evidence="4" type="ORF">ACFL2Z_03145</name>
</gene>
<dbReference type="GO" id="GO:0008168">
    <property type="term" value="F:methyltransferase activity"/>
    <property type="evidence" value="ECO:0007669"/>
    <property type="project" value="UniProtKB-KW"/>
</dbReference>
<evidence type="ECO:0000256" key="1">
    <source>
        <dbReference type="PROSITE-ProRule" id="PRU00464"/>
    </source>
</evidence>
<evidence type="ECO:0000313" key="4">
    <source>
        <dbReference type="EMBL" id="MFC1799887.1"/>
    </source>
</evidence>
<organism evidence="4 5">
    <name type="scientific">Eiseniibacteriota bacterium</name>
    <dbReference type="NCBI Taxonomy" id="2212470"/>
    <lineage>
        <taxon>Bacteria</taxon>
        <taxon>Candidatus Eiseniibacteriota</taxon>
    </lineage>
</organism>
<dbReference type="InterPro" id="IPR036265">
    <property type="entry name" value="HIT-like_sf"/>
</dbReference>
<sequence length="135" mass="15122">MTTDSDRENSEHACPFCQVLRDSRVIASNGIAYAIHDKFPITEGHMLVIPVRHFADFFEISDSEHEAVFDLTKAMRRKLLADDNRITGFNVGVNVGEVAGQTVPHCHIHLIPRRAGDTDRPRGGVRGIIPDKRSY</sequence>
<dbReference type="InterPro" id="IPR011146">
    <property type="entry name" value="HIT-like"/>
</dbReference>
<evidence type="ECO:0000259" key="3">
    <source>
        <dbReference type="PROSITE" id="PS51084"/>
    </source>
</evidence>
<comment type="caution">
    <text evidence="4">The sequence shown here is derived from an EMBL/GenBank/DDBJ whole genome shotgun (WGS) entry which is preliminary data.</text>
</comment>
<keyword evidence="4" id="KW-0808">Transferase</keyword>
<dbReference type="PANTHER" id="PTHR42997">
    <property type="entry name" value="HIT FAMILY HYDROLASE"/>
    <property type="match status" value="1"/>
</dbReference>
<dbReference type="GO" id="GO:0032259">
    <property type="term" value="P:methylation"/>
    <property type="evidence" value="ECO:0007669"/>
    <property type="project" value="UniProtKB-KW"/>
</dbReference>
<feature type="domain" description="HIT" evidence="3">
    <location>
        <begin position="12"/>
        <end position="120"/>
    </location>
</feature>
<protein>
    <submittedName>
        <fullName evidence="4">HIT family protein</fullName>
        <ecNumber evidence="4">2.1.1.-</ecNumber>
    </submittedName>
</protein>
<evidence type="ECO:0000313" key="5">
    <source>
        <dbReference type="Proteomes" id="UP001594288"/>
    </source>
</evidence>
<dbReference type="EC" id="2.1.1.-" evidence="4"/>
<keyword evidence="5" id="KW-1185">Reference proteome</keyword>
<dbReference type="Pfam" id="PF01230">
    <property type="entry name" value="HIT"/>
    <property type="match status" value="1"/>
</dbReference>
<keyword evidence="4" id="KW-0489">Methyltransferase</keyword>
<dbReference type="InterPro" id="IPR052908">
    <property type="entry name" value="AP-4-A_phosphorylase"/>
</dbReference>
<name>A0ABV6YPP3_UNCEI</name>
<dbReference type="PANTHER" id="PTHR42997:SF1">
    <property type="entry name" value="AP-4-A PHOSPHORYLASE"/>
    <property type="match status" value="1"/>
</dbReference>
<evidence type="ECO:0000256" key="2">
    <source>
        <dbReference type="SAM" id="MobiDB-lite"/>
    </source>
</evidence>
<dbReference type="SUPFAM" id="SSF54197">
    <property type="entry name" value="HIT-like"/>
    <property type="match status" value="1"/>
</dbReference>
<dbReference type="EMBL" id="JBHPEI010000040">
    <property type="protein sequence ID" value="MFC1799887.1"/>
    <property type="molecule type" value="Genomic_DNA"/>
</dbReference>
<feature type="region of interest" description="Disordered" evidence="2">
    <location>
        <begin position="115"/>
        <end position="135"/>
    </location>
</feature>
<dbReference type="PROSITE" id="PS51084">
    <property type="entry name" value="HIT_2"/>
    <property type="match status" value="1"/>
</dbReference>
<dbReference type="Proteomes" id="UP001594288">
    <property type="component" value="Unassembled WGS sequence"/>
</dbReference>
<proteinExistence type="predicted"/>
<feature type="short sequence motif" description="Histidine triad motif" evidence="1">
    <location>
        <begin position="105"/>
        <end position="109"/>
    </location>
</feature>